<dbReference type="InterPro" id="IPR001300">
    <property type="entry name" value="Peptidase_C2_calpain_cat"/>
</dbReference>
<evidence type="ECO:0000313" key="5">
    <source>
        <dbReference type="Proteomes" id="UP001626550"/>
    </source>
</evidence>
<reference evidence="4 5" key="1">
    <citation type="submission" date="2024-11" db="EMBL/GenBank/DDBJ databases">
        <title>Adaptive evolution of stress response genes in parasites aligns with host niche diversity.</title>
        <authorList>
            <person name="Hahn C."/>
            <person name="Resl P."/>
        </authorList>
    </citation>
    <scope>NUCLEOTIDE SEQUENCE [LARGE SCALE GENOMIC DNA]</scope>
    <source>
        <strain evidence="4">EGGRZ-B1_66</strain>
        <tissue evidence="4">Body</tissue>
    </source>
</reference>
<evidence type="ECO:0000256" key="1">
    <source>
        <dbReference type="ARBA" id="ARBA00007623"/>
    </source>
</evidence>
<dbReference type="PANTHER" id="PTHR10183">
    <property type="entry name" value="CALPAIN"/>
    <property type="match status" value="1"/>
</dbReference>
<feature type="domain" description="Calpain catalytic" evidence="3">
    <location>
        <begin position="69"/>
        <end position="147"/>
    </location>
</feature>
<evidence type="ECO:0000259" key="3">
    <source>
        <dbReference type="PROSITE" id="PS50203"/>
    </source>
</evidence>
<dbReference type="SUPFAM" id="SSF54001">
    <property type="entry name" value="Cysteine proteinases"/>
    <property type="match status" value="1"/>
</dbReference>
<gene>
    <name evidence="4" type="primary">CAPN9_3</name>
    <name evidence="4" type="ORF">Ciccas_001402</name>
</gene>
<name>A0ABD2QK97_9PLAT</name>
<comment type="similarity">
    <text evidence="1">Belongs to the peptidase C2 family.</text>
</comment>
<dbReference type="AlphaFoldDB" id="A0ABD2QK97"/>
<organism evidence="4 5">
    <name type="scientific">Cichlidogyrus casuarinus</name>
    <dbReference type="NCBI Taxonomy" id="1844966"/>
    <lineage>
        <taxon>Eukaryota</taxon>
        <taxon>Metazoa</taxon>
        <taxon>Spiralia</taxon>
        <taxon>Lophotrochozoa</taxon>
        <taxon>Platyhelminthes</taxon>
        <taxon>Monogenea</taxon>
        <taxon>Monopisthocotylea</taxon>
        <taxon>Dactylogyridea</taxon>
        <taxon>Ancyrocephalidae</taxon>
        <taxon>Cichlidogyrus</taxon>
    </lineage>
</organism>
<comment type="caution">
    <text evidence="2">Lacks conserved residue(s) required for the propagation of feature annotation.</text>
</comment>
<accession>A0ABD2QK97</accession>
<dbReference type="InterPro" id="IPR022684">
    <property type="entry name" value="Calpain_cysteine_protease"/>
</dbReference>
<keyword evidence="5" id="KW-1185">Reference proteome</keyword>
<sequence length="169" mass="18985">MEPIVVSDHTQALVSEQVLHVGMKVRVKFDICYDKFKTGYRANNTFKLIGGPSRQFEELRQVNLHRQTLFTDPAFPPEEASLYYSRKAPCSITWMRPTEIVAANTGTHVIGIGPRRMQYPSFIGEGGVQFGDLRQGELGQLSSVASLVLRPCSCFIYGQRPYAEKVSLI</sequence>
<dbReference type="PANTHER" id="PTHR10183:SF433">
    <property type="entry name" value="CALPAIN-A-RELATED"/>
    <property type="match status" value="1"/>
</dbReference>
<evidence type="ECO:0000256" key="2">
    <source>
        <dbReference type="PROSITE-ProRule" id="PRU00239"/>
    </source>
</evidence>
<protein>
    <submittedName>
        <fullName evidence="4">Calpain-like cysteine peptidase</fullName>
    </submittedName>
</protein>
<comment type="caution">
    <text evidence="4">The sequence shown here is derived from an EMBL/GenBank/DDBJ whole genome shotgun (WGS) entry which is preliminary data.</text>
</comment>
<dbReference type="Pfam" id="PF00648">
    <property type="entry name" value="Peptidase_C2"/>
    <property type="match status" value="1"/>
</dbReference>
<evidence type="ECO:0000313" key="4">
    <source>
        <dbReference type="EMBL" id="KAL3319922.1"/>
    </source>
</evidence>
<proteinExistence type="inferred from homology"/>
<dbReference type="PROSITE" id="PS50203">
    <property type="entry name" value="CALPAIN_CAT"/>
    <property type="match status" value="1"/>
</dbReference>
<dbReference type="EMBL" id="JBJKFK010000090">
    <property type="protein sequence ID" value="KAL3319922.1"/>
    <property type="molecule type" value="Genomic_DNA"/>
</dbReference>
<dbReference type="Proteomes" id="UP001626550">
    <property type="component" value="Unassembled WGS sequence"/>
</dbReference>
<dbReference type="InterPro" id="IPR038765">
    <property type="entry name" value="Papain-like_cys_pep_sf"/>
</dbReference>